<dbReference type="InterPro" id="IPR010652">
    <property type="entry name" value="DUF1232"/>
</dbReference>
<evidence type="ECO:0000256" key="6">
    <source>
        <dbReference type="SAM" id="Phobius"/>
    </source>
</evidence>
<keyword evidence="3 6" id="KW-1133">Transmembrane helix</keyword>
<evidence type="ECO:0000256" key="1">
    <source>
        <dbReference type="ARBA" id="ARBA00004127"/>
    </source>
</evidence>
<evidence type="ECO:0000256" key="5">
    <source>
        <dbReference type="SAM" id="MobiDB-lite"/>
    </source>
</evidence>
<dbReference type="Proteomes" id="UP001611339">
    <property type="component" value="Unassembled WGS sequence"/>
</dbReference>
<protein>
    <submittedName>
        <fullName evidence="8">YkvA family protein</fullName>
    </submittedName>
</protein>
<accession>A0ABW7TZF7</accession>
<evidence type="ECO:0000256" key="3">
    <source>
        <dbReference type="ARBA" id="ARBA00022989"/>
    </source>
</evidence>
<proteinExistence type="predicted"/>
<evidence type="ECO:0000259" key="7">
    <source>
        <dbReference type="Pfam" id="PF06803"/>
    </source>
</evidence>
<organism evidence="8 9">
    <name type="scientific">Streptomyces litmocidini</name>
    <dbReference type="NCBI Taxonomy" id="67318"/>
    <lineage>
        <taxon>Bacteria</taxon>
        <taxon>Bacillati</taxon>
        <taxon>Actinomycetota</taxon>
        <taxon>Actinomycetes</taxon>
        <taxon>Kitasatosporales</taxon>
        <taxon>Streptomycetaceae</taxon>
        <taxon>Streptomyces</taxon>
    </lineage>
</organism>
<comment type="caution">
    <text evidence="8">The sequence shown here is derived from an EMBL/GenBank/DDBJ whole genome shotgun (WGS) entry which is preliminary data.</text>
</comment>
<keyword evidence="2 6" id="KW-0812">Transmembrane</keyword>
<feature type="region of interest" description="Disordered" evidence="5">
    <location>
        <begin position="92"/>
        <end position="122"/>
    </location>
</feature>
<evidence type="ECO:0000313" key="8">
    <source>
        <dbReference type="EMBL" id="MFI1712591.1"/>
    </source>
</evidence>
<feature type="compositionally biased region" description="Basic and acidic residues" evidence="5">
    <location>
        <begin position="92"/>
        <end position="104"/>
    </location>
</feature>
<dbReference type="Pfam" id="PF06803">
    <property type="entry name" value="DUF1232"/>
    <property type="match status" value="1"/>
</dbReference>
<reference evidence="8 9" key="1">
    <citation type="submission" date="2024-10" db="EMBL/GenBank/DDBJ databases">
        <title>The Natural Products Discovery Center: Release of the First 8490 Sequenced Strains for Exploring Actinobacteria Biosynthetic Diversity.</title>
        <authorList>
            <person name="Kalkreuter E."/>
            <person name="Kautsar S.A."/>
            <person name="Yang D."/>
            <person name="Bader C.D."/>
            <person name="Teijaro C.N."/>
            <person name="Fluegel L."/>
            <person name="Davis C.M."/>
            <person name="Simpson J.R."/>
            <person name="Lauterbach L."/>
            <person name="Steele A.D."/>
            <person name="Gui C."/>
            <person name="Meng S."/>
            <person name="Li G."/>
            <person name="Viehrig K."/>
            <person name="Ye F."/>
            <person name="Su P."/>
            <person name="Kiefer A.F."/>
            <person name="Nichols A."/>
            <person name="Cepeda A.J."/>
            <person name="Yan W."/>
            <person name="Fan B."/>
            <person name="Jiang Y."/>
            <person name="Adhikari A."/>
            <person name="Zheng C.-J."/>
            <person name="Schuster L."/>
            <person name="Cowan T.M."/>
            <person name="Smanski M.J."/>
            <person name="Chevrette M.G."/>
            <person name="De Carvalho L.P.S."/>
            <person name="Shen B."/>
        </authorList>
    </citation>
    <scope>NUCLEOTIDE SEQUENCE [LARGE SCALE GENOMIC DNA]</scope>
    <source>
        <strain evidence="8 9">NPDC020602</strain>
    </source>
</reference>
<keyword evidence="4 6" id="KW-0472">Membrane</keyword>
<dbReference type="EMBL" id="JBIRUI010000001">
    <property type="protein sequence ID" value="MFI1712591.1"/>
    <property type="molecule type" value="Genomic_DNA"/>
</dbReference>
<dbReference type="RefSeq" id="WP_398706963.1">
    <property type="nucleotide sequence ID" value="NZ_JBIRUI010000001.1"/>
</dbReference>
<comment type="subcellular location">
    <subcellularLocation>
        <location evidence="1">Endomembrane system</location>
        <topology evidence="1">Multi-pass membrane protein</topology>
    </subcellularLocation>
</comment>
<keyword evidence="9" id="KW-1185">Reference proteome</keyword>
<feature type="transmembrane region" description="Helical" evidence="6">
    <location>
        <begin position="6"/>
        <end position="26"/>
    </location>
</feature>
<evidence type="ECO:0000256" key="2">
    <source>
        <dbReference type="ARBA" id="ARBA00022692"/>
    </source>
</evidence>
<sequence length="122" mass="13090">MDSTFWLVVAVVLVLVVAGIAAVLLVRVFRARRMLLDAGVPLQSKALFWAAVIYTISPVDLVPDPVYLDDIGVLLVALRVLHAAAAKNGTRLENRNGTRLEKRTAAPGETPGNGPLRVPPSQ</sequence>
<evidence type="ECO:0000313" key="9">
    <source>
        <dbReference type="Proteomes" id="UP001611339"/>
    </source>
</evidence>
<gene>
    <name evidence="8" type="ORF">ACH407_03275</name>
</gene>
<feature type="domain" description="DUF1232" evidence="7">
    <location>
        <begin position="45"/>
        <end position="75"/>
    </location>
</feature>
<evidence type="ECO:0000256" key="4">
    <source>
        <dbReference type="ARBA" id="ARBA00023136"/>
    </source>
</evidence>
<name>A0ABW7TZF7_9ACTN</name>